<protein>
    <submittedName>
        <fullName evidence="2">Maltooligosyl trehalose synthase</fullName>
    </submittedName>
</protein>
<sequence>MHMNDCIQEQLFTEARAPISTYRMQLHKDFSFADAEATLPYLKSLGIGDLYSSPIFEARPGSQHGYDVARHDRLNPELGGEEGFQRFTSARRQLGLGLLLDIVPNHMGVGNDSHWWQDVLENGRASEYAAYFDIDWTPLKPALKDKLLLPILGKQYGEELEAKHIRLVIEDGTMRIQYFDHLMPVAPRTLPIIFPTESPEADELPQSFRDLLRELVHIPPHESIDPKLVAQRREQLAELKPRLHTALKDPALKDKIESAIEKINGVEGDPGSFDQLHALLESQPYRLAFWRTSSEQINYRRFFDVNDLVGLRMENPEVFRETHCLVRRMLARNEITGVRIDHCDGMFDPRQYLIRLQLLYIASQCAGESLSGPASPSGIEQPIREALRGYDWAKSQGPLYCVVEKILEPRESLPREWPVRGTSGYDFVHFANQIFIQPANERKFTSLYGTISPRNTDPDEIIYRSKLQVLNNALASETYVLTNLLSHLATADRRARDFTDSLLETVIRETIACFPVYRTYIDERGQYTERDTSFIRQAIQRAKHRNADADASAFDFLMNTLLLLQHGEEDVYQRQLYFALKFQQLTGPVMAKGVEDTSFYVYNRFISSNEVGSSMKSFGISLETFHTSNQDRLANSPDALLGTSTHDTKRSEDVRNRLNVLSEMPAEWAQVVRRWQRMNAKFKRKLEDGRTAPDPNEEYLIYQTIAGAWPWQSHTAEDRNSFTERIKQYVSKALSEAKINVSWVNPNPEYLDAVHGFVDSILQFGRRGVETPFVSILERLMPCLKTFGAINSLAQVVLKVASPGVPDFYQGSDLWDLSLVDPDNRRPVDYQLRTRLLGELQQQSVAEAASGVLSDLTGGRVKLWTTHRALHLRNTADELFRRGNYVPITAEGELGEHLIAFLRINNDATQACLAAVPRFACTLMRKQPHLPIGEVWGSAVITLPENAPRSYRNGMTDEIITADERGRLRLSDLFGTYPVALCLSTRD</sequence>
<accession>A0A4R1L650</accession>
<dbReference type="EMBL" id="SMGK01000002">
    <property type="protein sequence ID" value="TCK73642.1"/>
    <property type="molecule type" value="Genomic_DNA"/>
</dbReference>
<dbReference type="InterPro" id="IPR013797">
    <property type="entry name" value="Maltooligo_trehalose_synth_4"/>
</dbReference>
<dbReference type="Gene3D" id="3.20.20.80">
    <property type="entry name" value="Glycosidases"/>
    <property type="match status" value="2"/>
</dbReference>
<dbReference type="SMART" id="SM00642">
    <property type="entry name" value="Aamy"/>
    <property type="match status" value="1"/>
</dbReference>
<proteinExistence type="predicted"/>
<feature type="domain" description="Glycosyl hydrolase family 13 catalytic" evidence="1">
    <location>
        <begin position="31"/>
        <end position="545"/>
    </location>
</feature>
<evidence type="ECO:0000313" key="3">
    <source>
        <dbReference type="Proteomes" id="UP000295210"/>
    </source>
</evidence>
<evidence type="ECO:0000259" key="1">
    <source>
        <dbReference type="SMART" id="SM00642"/>
    </source>
</evidence>
<dbReference type="InterPro" id="IPR012767">
    <property type="entry name" value="Trehalose_TreY"/>
</dbReference>
<dbReference type="Gene3D" id="3.30.1590.10">
    <property type="entry name" value="Maltooligosyl trehalose synthase, domain 2"/>
    <property type="match status" value="1"/>
</dbReference>
<dbReference type="CDD" id="cd11336">
    <property type="entry name" value="AmyAc_MTSase"/>
    <property type="match status" value="1"/>
</dbReference>
<dbReference type="SUPFAM" id="SSF51445">
    <property type="entry name" value="(Trans)glycosidases"/>
    <property type="match status" value="1"/>
</dbReference>
<comment type="caution">
    <text evidence="2">The sequence shown here is derived from an EMBL/GenBank/DDBJ whole genome shotgun (WGS) entry which is preliminary data.</text>
</comment>
<dbReference type="InterPro" id="IPR017853">
    <property type="entry name" value="GH"/>
</dbReference>
<keyword evidence="3" id="KW-1185">Reference proteome</keyword>
<dbReference type="Proteomes" id="UP000295210">
    <property type="component" value="Unassembled WGS sequence"/>
</dbReference>
<dbReference type="InterPro" id="IPR006047">
    <property type="entry name" value="GH13_cat_dom"/>
</dbReference>
<reference evidence="2 3" key="1">
    <citation type="submission" date="2019-03" db="EMBL/GenBank/DDBJ databases">
        <title>Genomic Encyclopedia of Type Strains, Phase IV (KMG-IV): sequencing the most valuable type-strain genomes for metagenomic binning, comparative biology and taxonomic classification.</title>
        <authorList>
            <person name="Goeker M."/>
        </authorList>
    </citation>
    <scope>NUCLEOTIDE SEQUENCE [LARGE SCALE GENOMIC DNA]</scope>
    <source>
        <strain evidence="2 3">DSM 103428</strain>
    </source>
</reference>
<dbReference type="GO" id="GO:0047470">
    <property type="term" value="F:(1,4)-alpha-D-glucan 1-alpha-D-glucosylmutase activity"/>
    <property type="evidence" value="ECO:0007669"/>
    <property type="project" value="TreeGrafter"/>
</dbReference>
<dbReference type="Gene3D" id="1.10.10.470">
    <property type="entry name" value="Maltooligosyl trehalose synthase, domain 4"/>
    <property type="match status" value="1"/>
</dbReference>
<evidence type="ECO:0000313" key="2">
    <source>
        <dbReference type="EMBL" id="TCK73642.1"/>
    </source>
</evidence>
<dbReference type="PANTHER" id="PTHR10357:SF216">
    <property type="entry name" value="MALTOOLIGOSYL TREHALOSE SYNTHASE-RELATED"/>
    <property type="match status" value="1"/>
</dbReference>
<dbReference type="PANTHER" id="PTHR10357">
    <property type="entry name" value="ALPHA-AMYLASE FAMILY MEMBER"/>
    <property type="match status" value="1"/>
</dbReference>
<dbReference type="GO" id="GO:0030980">
    <property type="term" value="P:alpha-glucan catabolic process"/>
    <property type="evidence" value="ECO:0007669"/>
    <property type="project" value="TreeGrafter"/>
</dbReference>
<dbReference type="Pfam" id="PF00128">
    <property type="entry name" value="Alpha-amylase"/>
    <property type="match status" value="1"/>
</dbReference>
<dbReference type="AlphaFoldDB" id="A0A4R1L650"/>
<organism evidence="2 3">
    <name type="scientific">Acidipila rosea</name>
    <dbReference type="NCBI Taxonomy" id="768535"/>
    <lineage>
        <taxon>Bacteria</taxon>
        <taxon>Pseudomonadati</taxon>
        <taxon>Acidobacteriota</taxon>
        <taxon>Terriglobia</taxon>
        <taxon>Terriglobales</taxon>
        <taxon>Acidobacteriaceae</taxon>
        <taxon>Acidipila</taxon>
    </lineage>
</organism>
<dbReference type="GO" id="GO:0005992">
    <property type="term" value="P:trehalose biosynthetic process"/>
    <property type="evidence" value="ECO:0007669"/>
    <property type="project" value="TreeGrafter"/>
</dbReference>
<gene>
    <name evidence="2" type="ORF">C7378_1255</name>
</gene>
<dbReference type="NCBIfam" id="TIGR02401">
    <property type="entry name" value="trehalose_TreY"/>
    <property type="match status" value="1"/>
</dbReference>
<name>A0A4R1L650_9BACT</name>